<sequence length="210" mass="24202">MDNVQKLEEEIYHSFQTSKLRKCTNSILKQGENFDRERKCWDREKKRLEHEIQKIHTYALEVAKEAKRLQIGSCISLTQCKAKITMKLREIKSLQSGIKMLKAKLASALKICQGNFKDELAKLEIEKIIKPELTRLRLEANSRNKSSYLFGEGFIDRVEEYQGIRVSDSPTSEYKKPSVSDSERQSLKAFAHRRAAQTKPGVPDSPLLCL</sequence>
<evidence type="ECO:0000313" key="3">
    <source>
        <dbReference type="Proteomes" id="UP000789739"/>
    </source>
</evidence>
<evidence type="ECO:0000256" key="1">
    <source>
        <dbReference type="SAM" id="MobiDB-lite"/>
    </source>
</evidence>
<accession>A0A9N9B104</accession>
<protein>
    <submittedName>
        <fullName evidence="2">7209_t:CDS:1</fullName>
    </submittedName>
</protein>
<feature type="compositionally biased region" description="Basic and acidic residues" evidence="1">
    <location>
        <begin position="173"/>
        <end position="186"/>
    </location>
</feature>
<dbReference type="Proteomes" id="UP000789739">
    <property type="component" value="Unassembled WGS sequence"/>
</dbReference>
<organism evidence="2 3">
    <name type="scientific">Paraglomus brasilianum</name>
    <dbReference type="NCBI Taxonomy" id="144538"/>
    <lineage>
        <taxon>Eukaryota</taxon>
        <taxon>Fungi</taxon>
        <taxon>Fungi incertae sedis</taxon>
        <taxon>Mucoromycota</taxon>
        <taxon>Glomeromycotina</taxon>
        <taxon>Glomeromycetes</taxon>
        <taxon>Paraglomerales</taxon>
        <taxon>Paraglomeraceae</taxon>
        <taxon>Paraglomus</taxon>
    </lineage>
</organism>
<dbReference type="EMBL" id="CAJVPI010000538">
    <property type="protein sequence ID" value="CAG8547760.1"/>
    <property type="molecule type" value="Genomic_DNA"/>
</dbReference>
<dbReference type="AlphaFoldDB" id="A0A9N9B104"/>
<gene>
    <name evidence="2" type="ORF">PBRASI_LOCUS4923</name>
</gene>
<comment type="caution">
    <text evidence="2">The sequence shown here is derived from an EMBL/GenBank/DDBJ whole genome shotgun (WGS) entry which is preliminary data.</text>
</comment>
<name>A0A9N9B104_9GLOM</name>
<reference evidence="2" key="1">
    <citation type="submission" date="2021-06" db="EMBL/GenBank/DDBJ databases">
        <authorList>
            <person name="Kallberg Y."/>
            <person name="Tangrot J."/>
            <person name="Rosling A."/>
        </authorList>
    </citation>
    <scope>NUCLEOTIDE SEQUENCE</scope>
    <source>
        <strain evidence="2">BR232B</strain>
    </source>
</reference>
<evidence type="ECO:0000313" key="2">
    <source>
        <dbReference type="EMBL" id="CAG8547760.1"/>
    </source>
</evidence>
<feature type="region of interest" description="Disordered" evidence="1">
    <location>
        <begin position="168"/>
        <end position="210"/>
    </location>
</feature>
<keyword evidence="3" id="KW-1185">Reference proteome</keyword>
<proteinExistence type="predicted"/>
<dbReference type="OrthoDB" id="2419431at2759"/>